<keyword evidence="1" id="KW-0732">Signal</keyword>
<dbReference type="AlphaFoldDB" id="A0A812QKL7"/>
<evidence type="ECO:0000256" key="1">
    <source>
        <dbReference type="SAM" id="SignalP"/>
    </source>
</evidence>
<feature type="signal peptide" evidence="1">
    <location>
        <begin position="1"/>
        <end position="16"/>
    </location>
</feature>
<sequence length="473" mass="51785">MLRKSLLSCLWWVASCRKFDFTNGQEQSCLMQLAPQRYRESMPGSSCSSASWTEQLLLDPRRPIVPKGGGHQTSAVLRGNFALTAWSQVDTGLSPEPRAAILIYSRDHSGWHLNANLTALASWNATAGPTWANADLGADIVIAYNVRDPPPTVYTWAYTGTSWSFVNHEQFPEGSGCSHGCLQLGGPRLVFRSASGLLQTFQRQGMSWSRLPSADLTSPTTIIPPRFAVDEEHLVLATVNFVASPPNIVSTVYMYEWAGSSWSGPVANFTPFASPPGWLLSKLAVEGNYALAVLNDGSASHTAVVYERRNGSWAEVYRQEVAPANVPSAFCQDADISSSGKAIVAVGVVEASGMPRVMHISFFEKGADDLWGPAQTLFVNSTVDDYQVGISASAAVLTGFVSDVPGRFVNVTATGSIIGCNAPEPTTPSPSYSYSYSRHFRRYRRCPKWCAAPHLRRFTRRMFFWRRCGRCKA</sequence>
<evidence type="ECO:0000313" key="2">
    <source>
        <dbReference type="EMBL" id="CAE7391912.1"/>
    </source>
</evidence>
<dbReference type="PROSITE" id="PS51257">
    <property type="entry name" value="PROKAR_LIPOPROTEIN"/>
    <property type="match status" value="1"/>
</dbReference>
<dbReference type="SUPFAM" id="SSF50965">
    <property type="entry name" value="Galactose oxidase, central domain"/>
    <property type="match status" value="1"/>
</dbReference>
<name>A0A812QKL7_9DINO</name>
<dbReference type="Proteomes" id="UP000604046">
    <property type="component" value="Unassembled WGS sequence"/>
</dbReference>
<comment type="caution">
    <text evidence="2">The sequence shown here is derived from an EMBL/GenBank/DDBJ whole genome shotgun (WGS) entry which is preliminary data.</text>
</comment>
<gene>
    <name evidence="2" type="ORF">SNAT2548_LOCUS21360</name>
</gene>
<accession>A0A812QKL7</accession>
<reference evidence="2" key="1">
    <citation type="submission" date="2021-02" db="EMBL/GenBank/DDBJ databases">
        <authorList>
            <person name="Dougan E. K."/>
            <person name="Rhodes N."/>
            <person name="Thang M."/>
            <person name="Chan C."/>
        </authorList>
    </citation>
    <scope>NUCLEOTIDE SEQUENCE</scope>
</reference>
<keyword evidence="3" id="KW-1185">Reference proteome</keyword>
<proteinExistence type="predicted"/>
<dbReference type="EMBL" id="CAJNDS010002248">
    <property type="protein sequence ID" value="CAE7391912.1"/>
    <property type="molecule type" value="Genomic_DNA"/>
</dbReference>
<feature type="chain" id="PRO_5032964538" evidence="1">
    <location>
        <begin position="17"/>
        <end position="473"/>
    </location>
</feature>
<organism evidence="2 3">
    <name type="scientific">Symbiodinium natans</name>
    <dbReference type="NCBI Taxonomy" id="878477"/>
    <lineage>
        <taxon>Eukaryota</taxon>
        <taxon>Sar</taxon>
        <taxon>Alveolata</taxon>
        <taxon>Dinophyceae</taxon>
        <taxon>Suessiales</taxon>
        <taxon>Symbiodiniaceae</taxon>
        <taxon>Symbiodinium</taxon>
    </lineage>
</organism>
<dbReference type="InterPro" id="IPR011043">
    <property type="entry name" value="Gal_Oxase/kelch_b-propeller"/>
</dbReference>
<protein>
    <submittedName>
        <fullName evidence="2">Uncharacterized protein</fullName>
    </submittedName>
</protein>
<evidence type="ECO:0000313" key="3">
    <source>
        <dbReference type="Proteomes" id="UP000604046"/>
    </source>
</evidence>